<organism evidence="8 9">
    <name type="scientific">Aquimarina amphilecti</name>
    <dbReference type="NCBI Taxonomy" id="1038014"/>
    <lineage>
        <taxon>Bacteria</taxon>
        <taxon>Pseudomonadati</taxon>
        <taxon>Bacteroidota</taxon>
        <taxon>Flavobacteriia</taxon>
        <taxon>Flavobacteriales</taxon>
        <taxon>Flavobacteriaceae</taxon>
        <taxon>Aquimarina</taxon>
    </lineage>
</organism>
<dbReference type="Gene3D" id="3.90.1150.170">
    <property type="match status" value="1"/>
</dbReference>
<keyword evidence="3" id="KW-0210">Decarboxylase</keyword>
<gene>
    <name evidence="8" type="ORF">SAMN04487910_0368</name>
</gene>
<evidence type="ECO:0000313" key="8">
    <source>
        <dbReference type="EMBL" id="SEK37203.1"/>
    </source>
</evidence>
<evidence type="ECO:0000256" key="1">
    <source>
        <dbReference type="ARBA" id="ARBA00001933"/>
    </source>
</evidence>
<sequence length="483" mass="54722">MNEKIFLDESLQKIYKPSDFREIGHQLVDMLADHLSQVQSNREQPVLKFQDPEKELAYWKDDISSNNSIIDFYQKILDRSIHVHHPRYMGHQVAVPSVISSLSGLMVDMLSNGTGVYEMGMASNALEKIVTDFVAKKIGYEANASGFLTSGGTLANLTALLAARKAKSPGSVWENGHDQKLAVLVSEEAHYCIDRAARILGFGSEGIIKVPADEYYKINTSLLKEYLENAKNKGLTVIALVGCASSTSTGSYDDLNELASFASANNLWFHIDGAHGGGVVFSEKYKHLAKGIEKADSVVIDFHKMLLTPSLNTALIFRKSEESYKTFEQKAQYLWDSQQSREWYNSGKRTFECTKLMMSLKVYSNIKMYGEEVFERNIDRLYDLGKTFSRMIENREGFELLIPPEANIVNFRYKNISENDLNSLNSRIREELVLSGKFYIVQTMIGEDRYLRTSIMNPLTEEQDFESLLDEIERIANAIHNNI</sequence>
<dbReference type="OrthoDB" id="9803665at2"/>
<dbReference type="InterPro" id="IPR015421">
    <property type="entry name" value="PyrdxlP-dep_Trfase_major"/>
</dbReference>
<dbReference type="PANTHER" id="PTHR45677">
    <property type="entry name" value="GLUTAMATE DECARBOXYLASE-RELATED"/>
    <property type="match status" value="1"/>
</dbReference>
<dbReference type="STRING" id="1038014.SAMN04487910_0368"/>
<dbReference type="AlphaFoldDB" id="A0A1H7GG97"/>
<keyword evidence="5 7" id="KW-0456">Lyase</keyword>
<evidence type="ECO:0000256" key="7">
    <source>
        <dbReference type="RuleBase" id="RU000382"/>
    </source>
</evidence>
<evidence type="ECO:0000313" key="9">
    <source>
        <dbReference type="Proteomes" id="UP000198521"/>
    </source>
</evidence>
<proteinExistence type="inferred from homology"/>
<dbReference type="PRINTS" id="PR00800">
    <property type="entry name" value="YHDCRBOXLASE"/>
</dbReference>
<dbReference type="InterPro" id="IPR002129">
    <property type="entry name" value="PyrdxlP-dep_de-COase"/>
</dbReference>
<dbReference type="GO" id="GO:0005737">
    <property type="term" value="C:cytoplasm"/>
    <property type="evidence" value="ECO:0007669"/>
    <property type="project" value="TreeGrafter"/>
</dbReference>
<keyword evidence="9" id="KW-1185">Reference proteome</keyword>
<dbReference type="EMBL" id="FOAB01000001">
    <property type="protein sequence ID" value="SEK37203.1"/>
    <property type="molecule type" value="Genomic_DNA"/>
</dbReference>
<dbReference type="RefSeq" id="WP_091404731.1">
    <property type="nucleotide sequence ID" value="NZ_FOAB01000001.1"/>
</dbReference>
<dbReference type="InterPro" id="IPR015424">
    <property type="entry name" value="PyrdxlP-dep_Trfase"/>
</dbReference>
<dbReference type="GO" id="GO:0019752">
    <property type="term" value="P:carboxylic acid metabolic process"/>
    <property type="evidence" value="ECO:0007669"/>
    <property type="project" value="InterPro"/>
</dbReference>
<dbReference type="GO" id="GO:0030170">
    <property type="term" value="F:pyridoxal phosphate binding"/>
    <property type="evidence" value="ECO:0007669"/>
    <property type="project" value="InterPro"/>
</dbReference>
<dbReference type="GO" id="GO:0006520">
    <property type="term" value="P:amino acid metabolic process"/>
    <property type="evidence" value="ECO:0007669"/>
    <property type="project" value="InterPro"/>
</dbReference>
<evidence type="ECO:0000256" key="5">
    <source>
        <dbReference type="ARBA" id="ARBA00023239"/>
    </source>
</evidence>
<name>A0A1H7GG97_AQUAM</name>
<protein>
    <submittedName>
        <fullName evidence="8">L-2,4-diaminobutyrate decarboxylase</fullName>
    </submittedName>
</protein>
<dbReference type="SUPFAM" id="SSF53383">
    <property type="entry name" value="PLP-dependent transferases"/>
    <property type="match status" value="1"/>
</dbReference>
<comment type="cofactor">
    <cofactor evidence="1 6 7">
        <name>pyridoxal 5'-phosphate</name>
        <dbReference type="ChEBI" id="CHEBI:597326"/>
    </cofactor>
</comment>
<dbReference type="Proteomes" id="UP000198521">
    <property type="component" value="Unassembled WGS sequence"/>
</dbReference>
<evidence type="ECO:0000256" key="4">
    <source>
        <dbReference type="ARBA" id="ARBA00022898"/>
    </source>
</evidence>
<accession>A0A1H7GG97</accession>
<dbReference type="Gene3D" id="3.40.640.10">
    <property type="entry name" value="Type I PLP-dependent aspartate aminotransferase-like (Major domain)"/>
    <property type="match status" value="1"/>
</dbReference>
<keyword evidence="4 6" id="KW-0663">Pyridoxal phosphate</keyword>
<dbReference type="InterPro" id="IPR010977">
    <property type="entry name" value="Aromatic_deC"/>
</dbReference>
<dbReference type="PANTHER" id="PTHR45677:SF8">
    <property type="entry name" value="CYSTEINE SULFINIC ACID DECARBOXYLASE"/>
    <property type="match status" value="1"/>
</dbReference>
<feature type="modified residue" description="N6-(pyridoxal phosphate)lysine" evidence="6">
    <location>
        <position position="304"/>
    </location>
</feature>
<dbReference type="Pfam" id="PF00282">
    <property type="entry name" value="Pyridoxal_deC"/>
    <property type="match status" value="1"/>
</dbReference>
<comment type="similarity">
    <text evidence="2 7">Belongs to the group II decarboxylase family.</text>
</comment>
<evidence type="ECO:0000256" key="3">
    <source>
        <dbReference type="ARBA" id="ARBA00022793"/>
    </source>
</evidence>
<evidence type="ECO:0000256" key="2">
    <source>
        <dbReference type="ARBA" id="ARBA00009533"/>
    </source>
</evidence>
<reference evidence="8 9" key="1">
    <citation type="submission" date="2016-10" db="EMBL/GenBank/DDBJ databases">
        <authorList>
            <person name="de Groot N.N."/>
        </authorList>
    </citation>
    <scope>NUCLEOTIDE SEQUENCE [LARGE SCALE GENOMIC DNA]</scope>
    <source>
        <strain evidence="8 9">DSM 25232</strain>
    </source>
</reference>
<evidence type="ECO:0000256" key="6">
    <source>
        <dbReference type="PIRSR" id="PIRSR602129-50"/>
    </source>
</evidence>
<dbReference type="GO" id="GO:0016831">
    <property type="term" value="F:carboxy-lyase activity"/>
    <property type="evidence" value="ECO:0007669"/>
    <property type="project" value="UniProtKB-KW"/>
</dbReference>